<feature type="region of interest" description="Disordered" evidence="1">
    <location>
        <begin position="90"/>
        <end position="109"/>
    </location>
</feature>
<dbReference type="AlphaFoldDB" id="A0A7R9F2F3"/>
<gene>
    <name evidence="2" type="ORF">TBIB3V08_LOCUS8101</name>
</gene>
<protein>
    <submittedName>
        <fullName evidence="2">Uncharacterized protein</fullName>
    </submittedName>
</protein>
<evidence type="ECO:0000313" key="2">
    <source>
        <dbReference type="EMBL" id="CAD7445753.1"/>
    </source>
</evidence>
<reference evidence="2" key="1">
    <citation type="submission" date="2020-11" db="EMBL/GenBank/DDBJ databases">
        <authorList>
            <person name="Tran Van P."/>
        </authorList>
    </citation>
    <scope>NUCLEOTIDE SEQUENCE</scope>
</reference>
<proteinExistence type="predicted"/>
<accession>A0A7R9F2F3</accession>
<dbReference type="EMBL" id="OD567500">
    <property type="protein sequence ID" value="CAD7445753.1"/>
    <property type="molecule type" value="Genomic_DNA"/>
</dbReference>
<name>A0A7R9F2F3_9NEOP</name>
<organism evidence="2">
    <name type="scientific">Timema bartmani</name>
    <dbReference type="NCBI Taxonomy" id="61472"/>
    <lineage>
        <taxon>Eukaryota</taxon>
        <taxon>Metazoa</taxon>
        <taxon>Ecdysozoa</taxon>
        <taxon>Arthropoda</taxon>
        <taxon>Hexapoda</taxon>
        <taxon>Insecta</taxon>
        <taxon>Pterygota</taxon>
        <taxon>Neoptera</taxon>
        <taxon>Polyneoptera</taxon>
        <taxon>Phasmatodea</taxon>
        <taxon>Timematodea</taxon>
        <taxon>Timematoidea</taxon>
        <taxon>Timematidae</taxon>
        <taxon>Timema</taxon>
    </lineage>
</organism>
<evidence type="ECO:0000256" key="1">
    <source>
        <dbReference type="SAM" id="MobiDB-lite"/>
    </source>
</evidence>
<sequence>MALPADMNVNRDDGIIRRKIPLQTDDVDFNKALLQEINHALNESASNKQLVLDKFREKIQAVEGGADDIGLCHFRRWKAGLMTSNCATLGDGRQQCPPSSDDNDGISGDRSEAVVSAPSLVMVERSVSIILSSRVRSKLSSSCSRSSCSMSSDSLPLARVSNEPLELGPDIVPALTCSVALITTDLIVHGATDPGDLLSFSTRWGTVPLDVWWMFEASSILLTISAICIASSNSSDSKAGKPKCHLVPKEAAQQPILSAQQGLGTNHIHAARDQSSGIGEVCSDPPLRRPFKVQAKEVLPASSSILPIIACATRLQTCELLHQADNSLHYQIADMQAPPSGR</sequence>